<accession>A0ABR2ZWZ6</accession>
<dbReference type="Proteomes" id="UP001437256">
    <property type="component" value="Unassembled WGS sequence"/>
</dbReference>
<sequence length="253" mass="28235">MKSRTAKSRAGVHHPGLTSSSQRDPRRSPSIIYVSDSPSDSHELASNNQNTPTDTSRYNIVYISDSDEEPESGTVVESSGLAEDAKQPNANERVLLLEQEAGVRSSKHEAQDDGITSDSEFEGAEFNANKIPKPEGEAGRPRRGGYNLEKVLGWSPKRFNRVKAFVKQRVLCELEDCRLPFTQQPPEKLRVVRRACLEKFPSLSRFEELWPITDMIKACLKYQKQSIQRKETAALAAKYRAEGESGSEPEAAI</sequence>
<proteinExistence type="predicted"/>
<feature type="compositionally biased region" description="Polar residues" evidence="1">
    <location>
        <begin position="44"/>
        <end position="58"/>
    </location>
</feature>
<keyword evidence="3" id="KW-1185">Reference proteome</keyword>
<dbReference type="EMBL" id="JBBXMP010000045">
    <property type="protein sequence ID" value="KAL0065611.1"/>
    <property type="molecule type" value="Genomic_DNA"/>
</dbReference>
<feature type="compositionally biased region" description="Basic residues" evidence="1">
    <location>
        <begin position="1"/>
        <end position="12"/>
    </location>
</feature>
<protein>
    <submittedName>
        <fullName evidence="2">Uncharacterized protein</fullName>
    </submittedName>
</protein>
<feature type="region of interest" description="Disordered" evidence="1">
    <location>
        <begin position="102"/>
        <end position="144"/>
    </location>
</feature>
<comment type="caution">
    <text evidence="2">The sequence shown here is derived from an EMBL/GenBank/DDBJ whole genome shotgun (WGS) entry which is preliminary data.</text>
</comment>
<evidence type="ECO:0000313" key="3">
    <source>
        <dbReference type="Proteomes" id="UP001437256"/>
    </source>
</evidence>
<name>A0ABR2ZWZ6_9AGAR</name>
<feature type="region of interest" description="Disordered" evidence="1">
    <location>
        <begin position="1"/>
        <end position="89"/>
    </location>
</feature>
<gene>
    <name evidence="2" type="ORF">AAF712_007389</name>
</gene>
<reference evidence="2 3" key="1">
    <citation type="submission" date="2024-05" db="EMBL/GenBank/DDBJ databases">
        <title>A draft genome resource for the thread blight pathogen Marasmius tenuissimus strain MS-2.</title>
        <authorList>
            <person name="Yulfo-Soto G.E."/>
            <person name="Baruah I.K."/>
            <person name="Amoako-Attah I."/>
            <person name="Bukari Y."/>
            <person name="Meinhardt L.W."/>
            <person name="Bailey B.A."/>
            <person name="Cohen S.P."/>
        </authorList>
    </citation>
    <scope>NUCLEOTIDE SEQUENCE [LARGE SCALE GENOMIC DNA]</scope>
    <source>
        <strain evidence="2 3">MS-2</strain>
    </source>
</reference>
<organism evidence="2 3">
    <name type="scientific">Marasmius tenuissimus</name>
    <dbReference type="NCBI Taxonomy" id="585030"/>
    <lineage>
        <taxon>Eukaryota</taxon>
        <taxon>Fungi</taxon>
        <taxon>Dikarya</taxon>
        <taxon>Basidiomycota</taxon>
        <taxon>Agaricomycotina</taxon>
        <taxon>Agaricomycetes</taxon>
        <taxon>Agaricomycetidae</taxon>
        <taxon>Agaricales</taxon>
        <taxon>Marasmiineae</taxon>
        <taxon>Marasmiaceae</taxon>
        <taxon>Marasmius</taxon>
    </lineage>
</organism>
<evidence type="ECO:0000256" key="1">
    <source>
        <dbReference type="SAM" id="MobiDB-lite"/>
    </source>
</evidence>
<evidence type="ECO:0000313" key="2">
    <source>
        <dbReference type="EMBL" id="KAL0065611.1"/>
    </source>
</evidence>